<reference evidence="2 3" key="1">
    <citation type="submission" date="2018-02" db="EMBL/GenBank/DDBJ databases">
        <title>Mycoplasma marinum and Mycoplasma todarodis sp. nov., moderately halophilic and psychrotolerant mycoplasmas isolated from cephalopods.</title>
        <authorList>
            <person name="Viver T."/>
        </authorList>
    </citation>
    <scope>NUCLEOTIDE SEQUENCE [LARGE SCALE GENOMIC DNA]</scope>
    <source>
        <strain evidence="2 3">5H</strain>
    </source>
</reference>
<feature type="signal peptide" evidence="1">
    <location>
        <begin position="1"/>
        <end position="16"/>
    </location>
</feature>
<keyword evidence="3" id="KW-1185">Reference proteome</keyword>
<dbReference type="Proteomes" id="UP000291072">
    <property type="component" value="Unassembled WGS sequence"/>
</dbReference>
<evidence type="ECO:0000313" key="2">
    <source>
        <dbReference type="EMBL" id="TCG12110.1"/>
    </source>
</evidence>
<comment type="caution">
    <text evidence="2">The sequence shown here is derived from an EMBL/GenBank/DDBJ whole genome shotgun (WGS) entry which is preliminary data.</text>
</comment>
<accession>A0A4R0XR75</accession>
<dbReference type="RefSeq" id="WP_131613063.1">
    <property type="nucleotide sequence ID" value="NZ_PSZP01000001.1"/>
</dbReference>
<evidence type="ECO:0008006" key="4">
    <source>
        <dbReference type="Google" id="ProtNLM"/>
    </source>
</evidence>
<evidence type="ECO:0000256" key="1">
    <source>
        <dbReference type="SAM" id="SignalP"/>
    </source>
</evidence>
<evidence type="ECO:0000313" key="3">
    <source>
        <dbReference type="Proteomes" id="UP000291072"/>
    </source>
</evidence>
<sequence>MKSILALQALTLVASAANPTPVETSIIKKDDVAQSLLTKLEASNPKTIEDITTIIMNSKLTTEVKIKLCKKINQYIESKPNSYYWRENFPNQKTTSPRWVTPHGVDVTNRRTIISRRDVDKIGDFIKDVVGTGSDISGAIANAGI</sequence>
<proteinExistence type="predicted"/>
<gene>
    <name evidence="2" type="ORF">C4B25_00245</name>
</gene>
<dbReference type="EMBL" id="PSZP01000001">
    <property type="protein sequence ID" value="TCG12110.1"/>
    <property type="molecule type" value="Genomic_DNA"/>
</dbReference>
<feature type="chain" id="PRO_5021002049" description="Variable surface lipoprotein" evidence="1">
    <location>
        <begin position="17"/>
        <end position="145"/>
    </location>
</feature>
<organism evidence="2 3">
    <name type="scientific">Mycoplasma todarodis</name>
    <dbReference type="NCBI Taxonomy" id="1937191"/>
    <lineage>
        <taxon>Bacteria</taxon>
        <taxon>Bacillati</taxon>
        <taxon>Mycoplasmatota</taxon>
        <taxon>Mollicutes</taxon>
        <taxon>Mycoplasmataceae</taxon>
        <taxon>Mycoplasma</taxon>
    </lineage>
</organism>
<name>A0A4R0XR75_9MOLU</name>
<protein>
    <recommendedName>
        <fullName evidence="4">Variable surface lipoprotein</fullName>
    </recommendedName>
</protein>
<dbReference type="AlphaFoldDB" id="A0A4R0XR75"/>
<keyword evidence="1" id="KW-0732">Signal</keyword>